<evidence type="ECO:0000313" key="3">
    <source>
        <dbReference type="Proteomes" id="UP000315095"/>
    </source>
</evidence>
<dbReference type="AlphaFoldDB" id="A0A4P5NPD8"/>
<keyword evidence="3" id="KW-1185">Reference proteome</keyword>
<gene>
    <name evidence="2" type="ORF">MSKU9_1641</name>
</gene>
<sequence>MAENRAEAVNRFREQQAGQAKADGRQANLQQQHRIRMKYRSGKIRITGKRDLVRDVTNAPSMTYHIRED</sequence>
<organism evidence="2 3">
    <name type="scientific">Komagataeibacter diospyri</name>
    <dbReference type="NCBI Taxonomy" id="1932662"/>
    <lineage>
        <taxon>Bacteria</taxon>
        <taxon>Pseudomonadati</taxon>
        <taxon>Pseudomonadota</taxon>
        <taxon>Alphaproteobacteria</taxon>
        <taxon>Acetobacterales</taxon>
        <taxon>Acetobacteraceae</taxon>
        <taxon>Komagataeibacter</taxon>
    </lineage>
</organism>
<comment type="caution">
    <text evidence="2">The sequence shown here is derived from an EMBL/GenBank/DDBJ whole genome shotgun (WGS) entry which is preliminary data.</text>
</comment>
<feature type="compositionally biased region" description="Basic and acidic residues" evidence="1">
    <location>
        <begin position="1"/>
        <end position="14"/>
    </location>
</feature>
<dbReference type="Proteomes" id="UP000315095">
    <property type="component" value="Unassembled WGS sequence"/>
</dbReference>
<accession>A0A4P5NPD8</accession>
<evidence type="ECO:0000256" key="1">
    <source>
        <dbReference type="SAM" id="MobiDB-lite"/>
    </source>
</evidence>
<protein>
    <submittedName>
        <fullName evidence="2">Uncharacterized protein</fullName>
    </submittedName>
</protein>
<evidence type="ECO:0000313" key="2">
    <source>
        <dbReference type="EMBL" id="GCE83500.1"/>
    </source>
</evidence>
<proteinExistence type="predicted"/>
<dbReference type="EMBL" id="BDLU01000034">
    <property type="protein sequence ID" value="GCE83500.1"/>
    <property type="molecule type" value="Genomic_DNA"/>
</dbReference>
<name>A0A4P5NPD8_9PROT</name>
<reference evidence="3" key="1">
    <citation type="submission" date="2017-01" db="EMBL/GenBank/DDBJ databases">
        <title>Komagataeibacter sp. MSKU9 whole genome sequencing project.</title>
        <authorList>
            <person name="Matsutani M."/>
            <person name="Naloka K."/>
            <person name="Theeragool G."/>
            <person name="Yakushi T."/>
            <person name="Matsushita K."/>
        </authorList>
    </citation>
    <scope>NUCLEOTIDE SEQUENCE [LARGE SCALE GENOMIC DNA]</scope>
    <source>
        <strain evidence="3">MSKU9</strain>
    </source>
</reference>
<feature type="region of interest" description="Disordered" evidence="1">
    <location>
        <begin position="1"/>
        <end position="32"/>
    </location>
</feature>